<accession>A0AB39KQT0</accession>
<name>A0AB39KQT0_9CAUL</name>
<protein>
    <submittedName>
        <fullName evidence="1">Uncharacterized protein</fullName>
    </submittedName>
</protein>
<reference evidence="1" key="1">
    <citation type="submission" date="2024-06" db="EMBL/GenBank/DDBJ databases">
        <title>Caulobacter inopinatus, sp. nov.</title>
        <authorList>
            <person name="Donachie S.P."/>
        </authorList>
    </citation>
    <scope>NUCLEOTIDE SEQUENCE</scope>
    <source>
        <strain evidence="1">73W</strain>
    </source>
</reference>
<proteinExistence type="predicted"/>
<sequence length="480" mass="53279">MVTFATEFPVRSGVTKAAFVAQVVAWLRGNQKSIVLDEAHERDLDGDEPVLRHANGEQLFLRVLSTGGAVVAMGVRHDIPDIEGRLWRTEAVLRRAEGGADQDLLRLRTHCIAQKADARLDVPRKPFLLKSVLKDGWGADDGRLPTSDQPHWLGVDNDAVALASSVSLGEATYYLPTVYISATGEGQWAISRDEIDRLAYQLGGVAHVVVEPDRGFSFRLRDACEAGNVYGGAIGVILPGRGVRRKFYRHVGKGQQVPLHDILVNFISALRAHMPSNGWDWTELQEQALRQQRQRDRARLSPAETEALYDGEISALKDQISQLKDQLAQASLHDQLDDGDDALTSLTSEFGPEVYPGELQDRLRCAATVICDRADQDGLDPRSKAVLQQFARLPRSEGLTELLEDLKRATKEPGRLADQVTDLMSRHGYKEKSKNRHVRLEPREGFVGLDTITVPTSPSDIRGLKNMRKQIERTLGLTQL</sequence>
<organism evidence="1">
    <name type="scientific">Caulobacter sp. 73W</name>
    <dbReference type="NCBI Taxonomy" id="3161137"/>
    <lineage>
        <taxon>Bacteria</taxon>
        <taxon>Pseudomonadati</taxon>
        <taxon>Pseudomonadota</taxon>
        <taxon>Alphaproteobacteria</taxon>
        <taxon>Caulobacterales</taxon>
        <taxon>Caulobacteraceae</taxon>
        <taxon>Caulobacter</taxon>
    </lineage>
</organism>
<dbReference type="RefSeq" id="WP_369059065.1">
    <property type="nucleotide sequence ID" value="NZ_CP158375.1"/>
</dbReference>
<gene>
    <name evidence="1" type="ORF">ABOZ73_15730</name>
</gene>
<dbReference type="EMBL" id="CP158375">
    <property type="protein sequence ID" value="XDO96211.1"/>
    <property type="molecule type" value="Genomic_DNA"/>
</dbReference>
<evidence type="ECO:0000313" key="1">
    <source>
        <dbReference type="EMBL" id="XDO96211.1"/>
    </source>
</evidence>
<dbReference type="AlphaFoldDB" id="A0AB39KQT0"/>